<feature type="chain" id="PRO_5042049090" evidence="3">
    <location>
        <begin position="28"/>
        <end position="452"/>
    </location>
</feature>
<feature type="transmembrane region" description="Helical" evidence="2">
    <location>
        <begin position="177"/>
        <end position="197"/>
    </location>
</feature>
<dbReference type="PROSITE" id="PS50850">
    <property type="entry name" value="MFS"/>
    <property type="match status" value="1"/>
</dbReference>
<feature type="transmembrane region" description="Helical" evidence="2">
    <location>
        <begin position="145"/>
        <end position="165"/>
    </location>
</feature>
<feature type="transmembrane region" description="Helical" evidence="2">
    <location>
        <begin position="375"/>
        <end position="394"/>
    </location>
</feature>
<organism evidence="5 6">
    <name type="scientific">Mesorhabditis belari</name>
    <dbReference type="NCBI Taxonomy" id="2138241"/>
    <lineage>
        <taxon>Eukaryota</taxon>
        <taxon>Metazoa</taxon>
        <taxon>Ecdysozoa</taxon>
        <taxon>Nematoda</taxon>
        <taxon>Chromadorea</taxon>
        <taxon>Rhabditida</taxon>
        <taxon>Rhabditina</taxon>
        <taxon>Rhabditomorpha</taxon>
        <taxon>Rhabditoidea</taxon>
        <taxon>Rhabditidae</taxon>
        <taxon>Mesorhabditinae</taxon>
        <taxon>Mesorhabditis</taxon>
    </lineage>
</organism>
<dbReference type="Gene3D" id="1.20.1250.20">
    <property type="entry name" value="MFS general substrate transporter like domains"/>
    <property type="match status" value="2"/>
</dbReference>
<feature type="transmembrane region" description="Helical" evidence="2">
    <location>
        <begin position="267"/>
        <end position="289"/>
    </location>
</feature>
<dbReference type="InterPro" id="IPR011701">
    <property type="entry name" value="MFS"/>
</dbReference>
<feature type="transmembrane region" description="Helical" evidence="2">
    <location>
        <begin position="110"/>
        <end position="133"/>
    </location>
</feature>
<evidence type="ECO:0000256" key="3">
    <source>
        <dbReference type="SAM" id="SignalP"/>
    </source>
</evidence>
<evidence type="ECO:0000313" key="6">
    <source>
        <dbReference type="WBParaSite" id="MBELARI_LOCUS10994"/>
    </source>
</evidence>
<dbReference type="InterPro" id="IPR020846">
    <property type="entry name" value="MFS_dom"/>
</dbReference>
<feature type="domain" description="Major facilitator superfamily (MFS) profile" evidence="4">
    <location>
        <begin position="1"/>
        <end position="428"/>
    </location>
</feature>
<name>A0AAF3J1V4_9BILA</name>
<comment type="subcellular location">
    <subcellularLocation>
        <location evidence="1">Membrane</location>
        <topology evidence="1">Multi-pass membrane protein</topology>
    </subcellularLocation>
</comment>
<feature type="transmembrane region" description="Helical" evidence="2">
    <location>
        <begin position="310"/>
        <end position="330"/>
    </location>
</feature>
<proteinExistence type="predicted"/>
<feature type="transmembrane region" description="Helical" evidence="2">
    <location>
        <begin position="59"/>
        <end position="78"/>
    </location>
</feature>
<dbReference type="GO" id="GO:0016020">
    <property type="term" value="C:membrane"/>
    <property type="evidence" value="ECO:0007669"/>
    <property type="project" value="UniProtKB-SubCell"/>
</dbReference>
<dbReference type="SUPFAM" id="SSF103473">
    <property type="entry name" value="MFS general substrate transporter"/>
    <property type="match status" value="1"/>
</dbReference>
<dbReference type="PANTHER" id="PTHR45757:SF3">
    <property type="entry name" value="MFS DOMAIN-CONTAINING PROTEIN"/>
    <property type="match status" value="1"/>
</dbReference>
<dbReference type="AlphaFoldDB" id="A0AAF3J1V4"/>
<keyword evidence="3" id="KW-0732">Signal</keyword>
<feature type="transmembrane region" description="Helical" evidence="2">
    <location>
        <begin position="406"/>
        <end position="426"/>
    </location>
</feature>
<keyword evidence="2" id="KW-0472">Membrane</keyword>
<keyword evidence="2" id="KW-1133">Transmembrane helix</keyword>
<feature type="transmembrane region" description="Helical" evidence="2">
    <location>
        <begin position="228"/>
        <end position="247"/>
    </location>
</feature>
<dbReference type="GO" id="GO:0022857">
    <property type="term" value="F:transmembrane transporter activity"/>
    <property type="evidence" value="ECO:0007669"/>
    <property type="project" value="InterPro"/>
</dbReference>
<reference evidence="6" key="1">
    <citation type="submission" date="2024-02" db="UniProtKB">
        <authorList>
            <consortium name="WormBaseParasite"/>
        </authorList>
    </citation>
    <scope>IDENTIFICATION</scope>
</reference>
<feature type="transmembrane region" description="Helical" evidence="2">
    <location>
        <begin position="336"/>
        <end position="354"/>
    </location>
</feature>
<dbReference type="Pfam" id="PF07690">
    <property type="entry name" value="MFS_1"/>
    <property type="match status" value="1"/>
</dbReference>
<feature type="transmembrane region" description="Helical" evidence="2">
    <location>
        <begin position="85"/>
        <end position="104"/>
    </location>
</feature>
<dbReference type="Proteomes" id="UP000887575">
    <property type="component" value="Unassembled WGS sequence"/>
</dbReference>
<dbReference type="WBParaSite" id="MBELARI_LOCUS10994">
    <property type="protein sequence ID" value="MBELARI_LOCUS10994"/>
    <property type="gene ID" value="MBELARI_LOCUS10994"/>
</dbReference>
<dbReference type="InterPro" id="IPR036259">
    <property type="entry name" value="MFS_trans_sf"/>
</dbReference>
<keyword evidence="2" id="KW-0812">Transmembrane</keyword>
<protein>
    <submittedName>
        <fullName evidence="6">Major facilitator superfamily (MFS) profile domain-containing protein</fullName>
    </submittedName>
</protein>
<evidence type="ECO:0000256" key="2">
    <source>
        <dbReference type="SAM" id="Phobius"/>
    </source>
</evidence>
<evidence type="ECO:0000259" key="4">
    <source>
        <dbReference type="PROSITE" id="PS50850"/>
    </source>
</evidence>
<evidence type="ECO:0000256" key="1">
    <source>
        <dbReference type="ARBA" id="ARBA00004141"/>
    </source>
</evidence>
<keyword evidence="5" id="KW-1185">Reference proteome</keyword>
<evidence type="ECO:0000313" key="5">
    <source>
        <dbReference type="Proteomes" id="UP000887575"/>
    </source>
</evidence>
<feature type="signal peptide" evidence="3">
    <location>
        <begin position="1"/>
        <end position="27"/>
    </location>
</feature>
<dbReference type="PANTHER" id="PTHR45757">
    <property type="entry name" value="PROTEIN CBG23364-RELATED"/>
    <property type="match status" value="1"/>
</dbReference>
<accession>A0AAF3J1V4</accession>
<sequence>MMPFFSFFGTRHLVLLITTACLTSILSNMNTYNFTKICISNDTSSTHNQNYTKHQQSMLQSFVAWGTLVGGVPYVYLFSKYSHRYLFISAGIISAVSTALIPLANQGGFGYFLVARVIQGVAFAATSPLIGALTATWAPLGEHGIFLALATGFTQLANIFTMPVSGALCSSNWGWPAVYYVHAIVTAIVFTLFFFFYRNHPNIHPLVSPEELKRIEANKNNEKKASDVPYFSIFTSLTIWAVWIAALGDLLSVQLVSLFNPQYMKDYLKYDILNTGFMAALPVIVQFVVKCFSGAISDALYCLNETTKVRIFNTFALGVSGLAFILLALMNNAHPSLNIVVLVFTESMIGFNTAGFNKCATLHSRQYSHFVMTQIINIWAVCILVEPFIVNPILGDGSYVGWRNVFLLHAGILLATNVVFCFFADATPAKWTLQKEENDSENFDEKRPPIEK</sequence>